<dbReference type="EMBL" id="AE017125">
    <property type="protein sequence ID" value="AAP77465.1"/>
    <property type="molecule type" value="Genomic_DNA"/>
</dbReference>
<keyword evidence="2" id="KW-1185">Reference proteome</keyword>
<dbReference type="OrthoDB" id="5324246at2"/>
<dbReference type="RefSeq" id="WP_011115708.1">
    <property type="nucleotide sequence ID" value="NC_004917.1"/>
</dbReference>
<accession>Q7VHU5</accession>
<dbReference type="Proteomes" id="UP000002495">
    <property type="component" value="Chromosome"/>
</dbReference>
<name>Q7VHU5_HELHP</name>
<reference evidence="1 2" key="1">
    <citation type="journal article" date="2003" name="Proc. Natl. Acad. Sci. U.S.A.">
        <title>The complete genome sequence of the carcinogenic bacterium Helicobacter hepaticus.</title>
        <authorList>
            <person name="Suerbaum S."/>
            <person name="Josenhans C."/>
            <person name="Sterzenbach T."/>
            <person name="Drescher B."/>
            <person name="Brandt P."/>
            <person name="Bell M."/>
            <person name="Droege M."/>
            <person name="Fartmann B."/>
            <person name="Fischer H.-P."/>
            <person name="Ge Z."/>
            <person name="Hoerster A."/>
            <person name="Holland R."/>
            <person name="Klein K."/>
            <person name="Koenig J."/>
            <person name="Macko L."/>
            <person name="Mendz G.L."/>
            <person name="Nyakatura G."/>
            <person name="Schauer D.B."/>
            <person name="Shen Z."/>
            <person name="Weber J."/>
            <person name="Frosch M."/>
            <person name="Fox J.G."/>
        </authorList>
    </citation>
    <scope>NUCLEOTIDE SEQUENCE [LARGE SCALE GENOMIC DNA]</scope>
    <source>
        <strain evidence="2">ATCC 51449 / 3B1</strain>
    </source>
</reference>
<organism evidence="1 2">
    <name type="scientific">Helicobacter hepaticus (strain ATCC 51449 / 3B1)</name>
    <dbReference type="NCBI Taxonomy" id="235279"/>
    <lineage>
        <taxon>Bacteria</taxon>
        <taxon>Pseudomonadati</taxon>
        <taxon>Campylobacterota</taxon>
        <taxon>Epsilonproteobacteria</taxon>
        <taxon>Campylobacterales</taxon>
        <taxon>Helicobacteraceae</taxon>
        <taxon>Helicobacter</taxon>
    </lineage>
</organism>
<dbReference type="HOGENOM" id="CLU_2788159_0_0_7"/>
<sequence length="68" mass="7892">MIVSTHPIIILHATPDDNPTKTNQVILSSLDKFLFHAKQIAIKRFDFSTQTREKLRLKHNYGLESLLF</sequence>
<evidence type="ECO:0000313" key="2">
    <source>
        <dbReference type="Proteomes" id="UP000002495"/>
    </source>
</evidence>
<protein>
    <submittedName>
        <fullName evidence="1">Uncharacterized protein</fullName>
    </submittedName>
</protein>
<evidence type="ECO:0000313" key="1">
    <source>
        <dbReference type="EMBL" id="AAP77465.1"/>
    </source>
</evidence>
<dbReference type="STRING" id="235279.HH_0868"/>
<gene>
    <name evidence="1" type="ordered locus">HH_0868</name>
</gene>
<dbReference type="AlphaFoldDB" id="Q7VHU5"/>
<proteinExistence type="predicted"/>
<dbReference type="KEGG" id="hhe:HH_0868"/>